<keyword evidence="2" id="KW-1185">Reference proteome</keyword>
<evidence type="ECO:0000313" key="2">
    <source>
        <dbReference type="Proteomes" id="UP000326921"/>
    </source>
</evidence>
<dbReference type="InterPro" id="IPR036629">
    <property type="entry name" value="YjbJ_sf"/>
</dbReference>
<dbReference type="Gene3D" id="1.10.1470.10">
    <property type="entry name" value="YjbJ"/>
    <property type="match status" value="1"/>
</dbReference>
<proteinExistence type="predicted"/>
<dbReference type="Proteomes" id="UP000326921">
    <property type="component" value="Chromosome"/>
</dbReference>
<name>A0A5Q0QBL6_9SPHI</name>
<protein>
    <recommendedName>
        <fullName evidence="3">General stress protein CsbD</fullName>
    </recommendedName>
</protein>
<dbReference type="KEGG" id="sphe:GFH32_15020"/>
<dbReference type="RefSeq" id="WP_153512383.1">
    <property type="nucleotide sequence ID" value="NZ_CP045652.1"/>
</dbReference>
<accession>A0A5Q0QBL6</accession>
<gene>
    <name evidence="1" type="ORF">GFH32_15020</name>
</gene>
<evidence type="ECO:0000313" key="1">
    <source>
        <dbReference type="EMBL" id="QGA27547.1"/>
    </source>
</evidence>
<dbReference type="EMBL" id="CP045652">
    <property type="protein sequence ID" value="QGA27547.1"/>
    <property type="molecule type" value="Genomic_DNA"/>
</dbReference>
<sequence>MINFKIQAQDWPVLKLKLQRKYNRLTDEDLTFHEGQEDELLQRLAKRLHRNVDYVLFTLSKEMSDLSSNSL</sequence>
<dbReference type="AlphaFoldDB" id="A0A5Q0QBL6"/>
<organism evidence="1 2">
    <name type="scientific">Sphingobacterium zhuxiongii</name>
    <dbReference type="NCBI Taxonomy" id="2662364"/>
    <lineage>
        <taxon>Bacteria</taxon>
        <taxon>Pseudomonadati</taxon>
        <taxon>Bacteroidota</taxon>
        <taxon>Sphingobacteriia</taxon>
        <taxon>Sphingobacteriales</taxon>
        <taxon>Sphingobacteriaceae</taxon>
        <taxon>Sphingobacterium</taxon>
    </lineage>
</organism>
<reference evidence="1 2" key="1">
    <citation type="submission" date="2019-10" db="EMBL/GenBank/DDBJ databases">
        <authorList>
            <person name="Dong K."/>
        </authorList>
    </citation>
    <scope>NUCLEOTIDE SEQUENCE [LARGE SCALE GENOMIC DNA]</scope>
    <source>
        <strain evidence="2">dk4302</strain>
    </source>
</reference>
<evidence type="ECO:0008006" key="3">
    <source>
        <dbReference type="Google" id="ProtNLM"/>
    </source>
</evidence>